<dbReference type="RefSeq" id="WP_039626256.1">
    <property type="nucleotide sequence ID" value="NZ_CP007775.1"/>
</dbReference>
<feature type="repeat" description="ANK" evidence="3">
    <location>
        <begin position="231"/>
        <end position="263"/>
    </location>
</feature>
<dbReference type="PROSITE" id="PS50297">
    <property type="entry name" value="ANK_REP_REGION"/>
    <property type="match status" value="1"/>
</dbReference>
<sequence length="350" mass="40853">MTKEKIISYEEVQANPMLKWFFDREIKHSIKDKYYKEWQEYVKKIDLNTIYITEDPKGKDIYDLYPIQRPTIAYYLFCLHKAYDHEFHEFILQFVKDQTWLNFLLACVSFEIDDDHIDLLEKTKKIIKLLVDKGANINASFYNSNGQYKPLIFQVDPLGFASKTERANKLELLHFLLELGADPNLKNSKGENLLHSFLLSEEQKFANALIDSGKIKDINEIIEYNKGAIYYGESALILAVRECYSSTVKKLIEAGANVNVFNHFGNSALDLIENKSETIKKYLLKAGAKSSLELLGSEEKLREFKNEIWDQDEIQYKIGEEYEKQLKENYRAILEKTPLVFHRGIEVIKA</sequence>
<dbReference type="EMBL" id="CP007775">
    <property type="protein sequence ID" value="AJD01896.1"/>
    <property type="molecule type" value="Genomic_DNA"/>
</dbReference>
<evidence type="ECO:0000256" key="2">
    <source>
        <dbReference type="ARBA" id="ARBA00023043"/>
    </source>
</evidence>
<keyword evidence="1" id="KW-0677">Repeat</keyword>
<dbReference type="KEGG" id="cln:UPTC3659_1055"/>
<dbReference type="HOGENOM" id="CLU_793846_0_0_7"/>
<evidence type="ECO:0000256" key="3">
    <source>
        <dbReference type="PROSITE-ProRule" id="PRU00023"/>
    </source>
</evidence>
<dbReference type="SUPFAM" id="SSF48403">
    <property type="entry name" value="Ankyrin repeat"/>
    <property type="match status" value="1"/>
</dbReference>
<dbReference type="Pfam" id="PF12796">
    <property type="entry name" value="Ank_2"/>
    <property type="match status" value="1"/>
</dbReference>
<dbReference type="Proteomes" id="UP000031130">
    <property type="component" value="Chromosome"/>
</dbReference>
<dbReference type="PROSITE" id="PS50088">
    <property type="entry name" value="ANK_REPEAT"/>
    <property type="match status" value="1"/>
</dbReference>
<keyword evidence="2 3" id="KW-0040">ANK repeat</keyword>
<dbReference type="Gene3D" id="1.25.40.20">
    <property type="entry name" value="Ankyrin repeat-containing domain"/>
    <property type="match status" value="2"/>
</dbReference>
<dbReference type="InterPro" id="IPR050745">
    <property type="entry name" value="Multifunctional_regulatory"/>
</dbReference>
<protein>
    <submittedName>
        <fullName evidence="4">Ankyrin domain protein</fullName>
    </submittedName>
</protein>
<dbReference type="PANTHER" id="PTHR24189">
    <property type="entry name" value="MYOTROPHIN"/>
    <property type="match status" value="1"/>
</dbReference>
<dbReference type="SMART" id="SM00248">
    <property type="entry name" value="ANK"/>
    <property type="match status" value="4"/>
</dbReference>
<dbReference type="PANTHER" id="PTHR24189:SF50">
    <property type="entry name" value="ANKYRIN REPEAT AND SOCS BOX PROTEIN 2"/>
    <property type="match status" value="1"/>
</dbReference>
<proteinExistence type="predicted"/>
<evidence type="ECO:0000313" key="4">
    <source>
        <dbReference type="EMBL" id="AJD01896.1"/>
    </source>
</evidence>
<reference evidence="4 5" key="1">
    <citation type="journal article" date="2014" name="Genome Biol. Evol.">
        <title>Comparative Genomics of the Campylobacter lari Group.</title>
        <authorList>
            <person name="Miller W.G."/>
            <person name="Yee E."/>
            <person name="Chapman M.H."/>
            <person name="Smith T.P."/>
            <person name="Bono J.L."/>
            <person name="Huynh S."/>
            <person name="Parker C.T."/>
            <person name="Vandamme P."/>
            <person name="Luong K."/>
            <person name="Korlach J."/>
        </authorList>
    </citation>
    <scope>NUCLEOTIDE SEQUENCE [LARGE SCALE GENOMIC DNA]</scope>
    <source>
        <strain evidence="5">RM3659</strain>
    </source>
</reference>
<gene>
    <name evidence="4" type="ORF">UPTC3659_1055</name>
</gene>
<dbReference type="AlphaFoldDB" id="A0A0A8HWP8"/>
<evidence type="ECO:0000256" key="1">
    <source>
        <dbReference type="ARBA" id="ARBA00022737"/>
    </source>
</evidence>
<organism evidence="4 5">
    <name type="scientific">Campylobacter lari NCTC 11845</name>
    <dbReference type="NCBI Taxonomy" id="1388749"/>
    <lineage>
        <taxon>Bacteria</taxon>
        <taxon>Pseudomonadati</taxon>
        <taxon>Campylobacterota</taxon>
        <taxon>Epsilonproteobacteria</taxon>
        <taxon>Campylobacterales</taxon>
        <taxon>Campylobacteraceae</taxon>
        <taxon>Campylobacter</taxon>
    </lineage>
</organism>
<accession>A0A0A8HWP8</accession>
<evidence type="ECO:0000313" key="5">
    <source>
        <dbReference type="Proteomes" id="UP000031130"/>
    </source>
</evidence>
<dbReference type="InterPro" id="IPR036770">
    <property type="entry name" value="Ankyrin_rpt-contain_sf"/>
</dbReference>
<dbReference type="OrthoDB" id="5504283at2"/>
<name>A0A0A8HWP8_CAMLA</name>
<dbReference type="InterPro" id="IPR002110">
    <property type="entry name" value="Ankyrin_rpt"/>
</dbReference>